<name>A0AAV8YM75_9CUCU</name>
<dbReference type="Proteomes" id="UP001162162">
    <property type="component" value="Unassembled WGS sequence"/>
</dbReference>
<evidence type="ECO:0000256" key="6">
    <source>
        <dbReference type="SAM" id="MobiDB-lite"/>
    </source>
</evidence>
<evidence type="ECO:0000313" key="7">
    <source>
        <dbReference type="EMBL" id="KAJ8952019.1"/>
    </source>
</evidence>
<dbReference type="GO" id="GO:0005634">
    <property type="term" value="C:nucleus"/>
    <property type="evidence" value="ECO:0007669"/>
    <property type="project" value="UniProtKB-SubCell"/>
</dbReference>
<feature type="compositionally biased region" description="Low complexity" evidence="6">
    <location>
        <begin position="22"/>
        <end position="33"/>
    </location>
</feature>
<evidence type="ECO:0000256" key="3">
    <source>
        <dbReference type="ARBA" id="ARBA00023125"/>
    </source>
</evidence>
<keyword evidence="2" id="KW-0217">Developmental protein</keyword>
<keyword evidence="4" id="KW-0371">Homeobox</keyword>
<evidence type="ECO:0000256" key="4">
    <source>
        <dbReference type="ARBA" id="ARBA00023155"/>
    </source>
</evidence>
<keyword evidence="3" id="KW-0238">DNA-binding</keyword>
<comment type="subcellular location">
    <subcellularLocation>
        <location evidence="1">Nucleus</location>
    </subcellularLocation>
</comment>
<dbReference type="GO" id="GO:0000981">
    <property type="term" value="F:DNA-binding transcription factor activity, RNA polymerase II-specific"/>
    <property type="evidence" value="ECO:0007669"/>
    <property type="project" value="TreeGrafter"/>
</dbReference>
<dbReference type="EMBL" id="JAPWTK010000075">
    <property type="protein sequence ID" value="KAJ8952019.1"/>
    <property type="molecule type" value="Genomic_DNA"/>
</dbReference>
<reference evidence="7" key="1">
    <citation type="journal article" date="2023" name="Insect Mol. Biol.">
        <title>Genome sequencing provides insights into the evolution of gene families encoding plant cell wall-degrading enzymes in longhorned beetles.</title>
        <authorList>
            <person name="Shin N.R."/>
            <person name="Okamura Y."/>
            <person name="Kirsch R."/>
            <person name="Pauchet Y."/>
        </authorList>
    </citation>
    <scope>NUCLEOTIDE SEQUENCE</scope>
    <source>
        <strain evidence="7">AMC_N1</strain>
    </source>
</reference>
<organism evidence="7 8">
    <name type="scientific">Aromia moschata</name>
    <dbReference type="NCBI Taxonomy" id="1265417"/>
    <lineage>
        <taxon>Eukaryota</taxon>
        <taxon>Metazoa</taxon>
        <taxon>Ecdysozoa</taxon>
        <taxon>Arthropoda</taxon>
        <taxon>Hexapoda</taxon>
        <taxon>Insecta</taxon>
        <taxon>Pterygota</taxon>
        <taxon>Neoptera</taxon>
        <taxon>Endopterygota</taxon>
        <taxon>Coleoptera</taxon>
        <taxon>Polyphaga</taxon>
        <taxon>Cucujiformia</taxon>
        <taxon>Chrysomeloidea</taxon>
        <taxon>Cerambycidae</taxon>
        <taxon>Cerambycinae</taxon>
        <taxon>Callichromatini</taxon>
        <taxon>Aromia</taxon>
    </lineage>
</organism>
<dbReference type="GO" id="GO:0000978">
    <property type="term" value="F:RNA polymerase II cis-regulatory region sequence-specific DNA binding"/>
    <property type="evidence" value="ECO:0007669"/>
    <property type="project" value="TreeGrafter"/>
</dbReference>
<feature type="compositionally biased region" description="Low complexity" evidence="6">
    <location>
        <begin position="65"/>
        <end position="76"/>
    </location>
</feature>
<evidence type="ECO:0000256" key="5">
    <source>
        <dbReference type="ARBA" id="ARBA00023242"/>
    </source>
</evidence>
<dbReference type="PANTHER" id="PTHR45793">
    <property type="entry name" value="HOMEOBOX PROTEIN"/>
    <property type="match status" value="1"/>
</dbReference>
<accession>A0AAV8YM75</accession>
<evidence type="ECO:0000256" key="1">
    <source>
        <dbReference type="ARBA" id="ARBA00004123"/>
    </source>
</evidence>
<feature type="region of interest" description="Disordered" evidence="6">
    <location>
        <begin position="19"/>
        <end position="104"/>
    </location>
</feature>
<proteinExistence type="predicted"/>
<keyword evidence="8" id="KW-1185">Reference proteome</keyword>
<sequence>MSICQEITILVWFKNRRAKCRQQLQQQQNKPNNRTPPTPTKTKPSKASPVQGTPAAVAPAPNLPTPSTSVSPPVVNVKKESPQLQGYKANGSLTPLGSNTSSLMTTPLAAGQQLPLQLARRQRPQPLPHHHYYGQNYNPAYYSQSDYFQVNPGQQNAQNQVQMGNHMGGTYQMGGYPGMSMSAASHHQNFNPRHPSDCTLDYMNQMV</sequence>
<evidence type="ECO:0008006" key="9">
    <source>
        <dbReference type="Google" id="ProtNLM"/>
    </source>
</evidence>
<evidence type="ECO:0000313" key="8">
    <source>
        <dbReference type="Proteomes" id="UP001162162"/>
    </source>
</evidence>
<protein>
    <recommendedName>
        <fullName evidence="9">Homeobox domain-containing protein</fullName>
    </recommendedName>
</protein>
<dbReference type="PANTHER" id="PTHR45793:SF5">
    <property type="entry name" value="HOMEOTIC PROTEIN OCELLILESS"/>
    <property type="match status" value="1"/>
</dbReference>
<feature type="compositionally biased region" description="Polar residues" evidence="6">
    <location>
        <begin position="91"/>
        <end position="104"/>
    </location>
</feature>
<comment type="caution">
    <text evidence="7">The sequence shown here is derived from an EMBL/GenBank/DDBJ whole genome shotgun (WGS) entry which is preliminary data.</text>
</comment>
<gene>
    <name evidence="7" type="ORF">NQ318_023460</name>
</gene>
<keyword evidence="5" id="KW-0539">Nucleus</keyword>
<dbReference type="AlphaFoldDB" id="A0AAV8YM75"/>
<evidence type="ECO:0000256" key="2">
    <source>
        <dbReference type="ARBA" id="ARBA00022473"/>
    </source>
</evidence>